<dbReference type="Proteomes" id="UP000030651">
    <property type="component" value="Unassembled WGS sequence"/>
</dbReference>
<organism evidence="3 4">
    <name type="scientific">Pestalotiopsis fici (strain W106-1 / CGMCC3.15140)</name>
    <dbReference type="NCBI Taxonomy" id="1229662"/>
    <lineage>
        <taxon>Eukaryota</taxon>
        <taxon>Fungi</taxon>
        <taxon>Dikarya</taxon>
        <taxon>Ascomycota</taxon>
        <taxon>Pezizomycotina</taxon>
        <taxon>Sordariomycetes</taxon>
        <taxon>Xylariomycetidae</taxon>
        <taxon>Amphisphaeriales</taxon>
        <taxon>Sporocadaceae</taxon>
        <taxon>Pestalotiopsis</taxon>
    </lineage>
</organism>
<feature type="transmembrane region" description="Helical" evidence="2">
    <location>
        <begin position="633"/>
        <end position="655"/>
    </location>
</feature>
<evidence type="ECO:0000256" key="2">
    <source>
        <dbReference type="SAM" id="Phobius"/>
    </source>
</evidence>
<protein>
    <submittedName>
        <fullName evidence="3">Uncharacterized protein</fullName>
    </submittedName>
</protein>
<feature type="transmembrane region" description="Helical" evidence="2">
    <location>
        <begin position="542"/>
        <end position="559"/>
    </location>
</feature>
<gene>
    <name evidence="3" type="ORF">PFICI_04117</name>
</gene>
<feature type="transmembrane region" description="Helical" evidence="2">
    <location>
        <begin position="376"/>
        <end position="400"/>
    </location>
</feature>
<dbReference type="RefSeq" id="XP_007830889.1">
    <property type="nucleotide sequence ID" value="XM_007832698.1"/>
</dbReference>
<dbReference type="InParanoid" id="W3XKU7"/>
<dbReference type="HOGENOM" id="CLU_011353_0_0_1"/>
<sequence length="677" mass="74911">MSRSPSDGYNSLVEAIPALASLNQTFSNLSPYLGGRNFTRGCLLAVSQSLQIIDGQIAFKQPSYFNKSYTIADIEDAGTYGSLCTTNGTAPRVLVPYRWCAEHCSGWELSHYNSLQQWIGPLVQFILPCLAFCLSIPRGWKISLPRWIFESDEDNIVAFFAYPAKFIIAFILVFFDTIIWLSICFAFAGPMFMSAVYEYMLDGMILDFLVPRKTPQPSIPAVTRARLLLAAVVGNIKLEPKRANRAATLPGMRTNSPTDEIWAHIMRIAEELLPRPLSSGRSPPVQSENPPLHSRSLSMPANIIEARSSISPSSVSDTHRTSLRQLNSGPALKLKALLNAQSSFGTAVGAPVVFFIGSFVYNIVEAETRLGDGDTAHALAFGMWWMTISHVAVIASAMLASNNPSALQGLIGKARIGRRGSSTSSAVVPKSLWGRLARWMKEIDILERAYDATYEPMSLWKRGPNKRLWIDKTIEAFEDERDSTKHIPVNEFRNAFEVGLVTRVGIWVNILIILLGAPCALAFATSYTTPVAGLGCRSLTHVIYYSTQVIQMMLWTWNIDVTRKNPKSRELRVCRGLQGVFGVVAVFAAIGGTIMQILGVYRNCISWSWTNKDHPDSTVGMSYITPDSVPMAGVWKITGALAAGILGLVSALAWWHQRRLRKKFIFEAESLERLGPM</sequence>
<feature type="transmembrane region" description="Helical" evidence="2">
    <location>
        <begin position="343"/>
        <end position="364"/>
    </location>
</feature>
<dbReference type="AlphaFoldDB" id="W3XKU7"/>
<accession>W3XKU7</accession>
<feature type="region of interest" description="Disordered" evidence="1">
    <location>
        <begin position="277"/>
        <end position="296"/>
    </location>
</feature>
<dbReference type="GeneID" id="19269130"/>
<keyword evidence="2" id="KW-0812">Transmembrane</keyword>
<evidence type="ECO:0000313" key="4">
    <source>
        <dbReference type="Proteomes" id="UP000030651"/>
    </source>
</evidence>
<keyword evidence="2" id="KW-0472">Membrane</keyword>
<name>W3XKU7_PESFW</name>
<reference evidence="4" key="1">
    <citation type="journal article" date="2015" name="BMC Genomics">
        <title>Genomic and transcriptomic analysis of the endophytic fungus Pestalotiopsis fici reveals its lifestyle and high potential for synthesis of natural products.</title>
        <authorList>
            <person name="Wang X."/>
            <person name="Zhang X."/>
            <person name="Liu L."/>
            <person name="Xiang M."/>
            <person name="Wang W."/>
            <person name="Sun X."/>
            <person name="Che Y."/>
            <person name="Guo L."/>
            <person name="Liu G."/>
            <person name="Guo L."/>
            <person name="Wang C."/>
            <person name="Yin W.B."/>
            <person name="Stadler M."/>
            <person name="Zhang X."/>
            <person name="Liu X."/>
        </authorList>
    </citation>
    <scope>NUCLEOTIDE SEQUENCE [LARGE SCALE GENOMIC DNA]</scope>
    <source>
        <strain evidence="4">W106-1 / CGMCC3.15140</strain>
    </source>
</reference>
<dbReference type="eggNOG" id="ENOG502SH6B">
    <property type="taxonomic scope" value="Eukaryota"/>
</dbReference>
<evidence type="ECO:0000256" key="1">
    <source>
        <dbReference type="SAM" id="MobiDB-lite"/>
    </source>
</evidence>
<keyword evidence="4" id="KW-1185">Reference proteome</keyword>
<dbReference type="KEGG" id="pfy:PFICI_04117"/>
<dbReference type="OMA" id="VQFILPC"/>
<evidence type="ECO:0000313" key="3">
    <source>
        <dbReference type="EMBL" id="ETS86092.1"/>
    </source>
</evidence>
<feature type="compositionally biased region" description="Polar residues" evidence="1">
    <location>
        <begin position="285"/>
        <end position="296"/>
    </location>
</feature>
<feature type="transmembrane region" description="Helical" evidence="2">
    <location>
        <begin position="506"/>
        <end position="527"/>
    </location>
</feature>
<dbReference type="EMBL" id="KI912110">
    <property type="protein sequence ID" value="ETS86092.1"/>
    <property type="molecule type" value="Genomic_DNA"/>
</dbReference>
<keyword evidence="2" id="KW-1133">Transmembrane helix</keyword>
<feature type="transmembrane region" description="Helical" evidence="2">
    <location>
        <begin position="580"/>
        <end position="601"/>
    </location>
</feature>
<proteinExistence type="predicted"/>
<dbReference type="OrthoDB" id="5392263at2759"/>